<sequence length="110" mass="12357">MEMAQADRDLIDAEGMDEEHGSRIVLVLLSDSSTLNVCLVTSQLVDWPIRKVQLSSSAHHPTFNAVNDSSQIERSPICSEHPFAFLVSARSRINCPIHTYLHPYIIWVVV</sequence>
<evidence type="ECO:0000313" key="1">
    <source>
        <dbReference type="EMBL" id="KIJ95029.1"/>
    </source>
</evidence>
<keyword evidence="2" id="KW-1185">Reference proteome</keyword>
<proteinExistence type="predicted"/>
<evidence type="ECO:0000313" key="2">
    <source>
        <dbReference type="Proteomes" id="UP000054477"/>
    </source>
</evidence>
<dbReference type="Proteomes" id="UP000054477">
    <property type="component" value="Unassembled WGS sequence"/>
</dbReference>
<gene>
    <name evidence="1" type="ORF">K443DRAFT_340224</name>
</gene>
<name>A0A0C9WJP0_9AGAR</name>
<reference evidence="2" key="2">
    <citation type="submission" date="2015-01" db="EMBL/GenBank/DDBJ databases">
        <title>Evolutionary Origins and Diversification of the Mycorrhizal Mutualists.</title>
        <authorList>
            <consortium name="DOE Joint Genome Institute"/>
            <consortium name="Mycorrhizal Genomics Consortium"/>
            <person name="Kohler A."/>
            <person name="Kuo A."/>
            <person name="Nagy L.G."/>
            <person name="Floudas D."/>
            <person name="Copeland A."/>
            <person name="Barry K.W."/>
            <person name="Cichocki N."/>
            <person name="Veneault-Fourrey C."/>
            <person name="LaButti K."/>
            <person name="Lindquist E.A."/>
            <person name="Lipzen A."/>
            <person name="Lundell T."/>
            <person name="Morin E."/>
            <person name="Murat C."/>
            <person name="Riley R."/>
            <person name="Ohm R."/>
            <person name="Sun H."/>
            <person name="Tunlid A."/>
            <person name="Henrissat B."/>
            <person name="Grigoriev I.V."/>
            <person name="Hibbett D.S."/>
            <person name="Martin F."/>
        </authorList>
    </citation>
    <scope>NUCLEOTIDE SEQUENCE [LARGE SCALE GENOMIC DNA]</scope>
    <source>
        <strain evidence="2">LaAM-08-1</strain>
    </source>
</reference>
<accession>A0A0C9WJP0</accession>
<dbReference type="HOGENOM" id="CLU_2171475_0_0_1"/>
<dbReference type="AlphaFoldDB" id="A0A0C9WJP0"/>
<reference evidence="1 2" key="1">
    <citation type="submission" date="2014-04" db="EMBL/GenBank/DDBJ databases">
        <authorList>
            <consortium name="DOE Joint Genome Institute"/>
            <person name="Kuo A."/>
            <person name="Kohler A."/>
            <person name="Nagy L.G."/>
            <person name="Floudas D."/>
            <person name="Copeland A."/>
            <person name="Barry K.W."/>
            <person name="Cichocki N."/>
            <person name="Veneault-Fourrey C."/>
            <person name="LaButti K."/>
            <person name="Lindquist E.A."/>
            <person name="Lipzen A."/>
            <person name="Lundell T."/>
            <person name="Morin E."/>
            <person name="Murat C."/>
            <person name="Sun H."/>
            <person name="Tunlid A."/>
            <person name="Henrissat B."/>
            <person name="Grigoriev I.V."/>
            <person name="Hibbett D.S."/>
            <person name="Martin F."/>
            <person name="Nordberg H.P."/>
            <person name="Cantor M.N."/>
            <person name="Hua S.X."/>
        </authorList>
    </citation>
    <scope>NUCLEOTIDE SEQUENCE [LARGE SCALE GENOMIC DNA]</scope>
    <source>
        <strain evidence="1 2">LaAM-08-1</strain>
    </source>
</reference>
<protein>
    <submittedName>
        <fullName evidence="1">Uncharacterized protein</fullName>
    </submittedName>
</protein>
<dbReference type="EMBL" id="KN838770">
    <property type="protein sequence ID" value="KIJ95029.1"/>
    <property type="molecule type" value="Genomic_DNA"/>
</dbReference>
<organism evidence="1 2">
    <name type="scientific">Laccaria amethystina LaAM-08-1</name>
    <dbReference type="NCBI Taxonomy" id="1095629"/>
    <lineage>
        <taxon>Eukaryota</taxon>
        <taxon>Fungi</taxon>
        <taxon>Dikarya</taxon>
        <taxon>Basidiomycota</taxon>
        <taxon>Agaricomycotina</taxon>
        <taxon>Agaricomycetes</taxon>
        <taxon>Agaricomycetidae</taxon>
        <taxon>Agaricales</taxon>
        <taxon>Agaricineae</taxon>
        <taxon>Hydnangiaceae</taxon>
        <taxon>Laccaria</taxon>
    </lineage>
</organism>